<protein>
    <submittedName>
        <fullName evidence="1">Uncharacterized protein</fullName>
    </submittedName>
</protein>
<dbReference type="EMBL" id="VNHT01000151">
    <property type="protein sequence ID" value="TYP69466.1"/>
    <property type="molecule type" value="Genomic_DNA"/>
</dbReference>
<comment type="caution">
    <text evidence="1">The sequence shown here is derived from an EMBL/GenBank/DDBJ whole genome shotgun (WGS) entry which is preliminary data.</text>
</comment>
<dbReference type="Proteomes" id="UP000324176">
    <property type="component" value="Unassembled WGS sequence"/>
</dbReference>
<dbReference type="AlphaFoldDB" id="A0A5D3Y6G8"/>
<reference evidence="1 2" key="1">
    <citation type="submission" date="2019-07" db="EMBL/GenBank/DDBJ databases">
        <title>Active sludge and wastewater microbial communities from Klosterneuburg, Austria.</title>
        <authorList>
            <person name="Wagner M."/>
        </authorList>
    </citation>
    <scope>NUCLEOTIDE SEQUENCE [LARGE SCALE GENOMIC DNA]</scope>
    <source>
        <strain evidence="1 2">Nm2</strain>
    </source>
</reference>
<sequence>MARAASGKEVLEQARALLINARTIEELKQAQAVLLPLELGLSMEQTATATGVSIG</sequence>
<accession>A0A5D3Y6G8</accession>
<organism evidence="1 2">
    <name type="scientific">Nitrosomonas communis</name>
    <dbReference type="NCBI Taxonomy" id="44574"/>
    <lineage>
        <taxon>Bacteria</taxon>
        <taxon>Pseudomonadati</taxon>
        <taxon>Pseudomonadota</taxon>
        <taxon>Betaproteobacteria</taxon>
        <taxon>Nitrosomonadales</taxon>
        <taxon>Nitrosomonadaceae</taxon>
        <taxon>Nitrosomonas</taxon>
    </lineage>
</organism>
<evidence type="ECO:0000313" key="1">
    <source>
        <dbReference type="EMBL" id="TYP69466.1"/>
    </source>
</evidence>
<evidence type="ECO:0000313" key="2">
    <source>
        <dbReference type="Proteomes" id="UP000324176"/>
    </source>
</evidence>
<gene>
    <name evidence="1" type="ORF">BCL69_11513</name>
</gene>
<name>A0A5D3Y6G8_9PROT</name>
<proteinExistence type="predicted"/>